<keyword evidence="1" id="KW-0433">Leucine-rich repeat</keyword>
<name>A0A9R1WJ94_LACSA</name>
<accession>A0A9R1WJ94</accession>
<dbReference type="GO" id="GO:0043531">
    <property type="term" value="F:ADP binding"/>
    <property type="evidence" value="ECO:0007669"/>
    <property type="project" value="InterPro"/>
</dbReference>
<dbReference type="Proteomes" id="UP000235145">
    <property type="component" value="Unassembled WGS sequence"/>
</dbReference>
<dbReference type="Gene3D" id="3.80.10.10">
    <property type="entry name" value="Ribonuclease Inhibitor"/>
    <property type="match status" value="1"/>
</dbReference>
<dbReference type="AlphaFoldDB" id="A0A9R1WJ94"/>
<dbReference type="EMBL" id="NBSK02000002">
    <property type="protein sequence ID" value="KAJ0223782.1"/>
    <property type="molecule type" value="Genomic_DNA"/>
</dbReference>
<evidence type="ECO:0000256" key="2">
    <source>
        <dbReference type="ARBA" id="ARBA00022821"/>
    </source>
</evidence>
<evidence type="ECO:0008006" key="5">
    <source>
        <dbReference type="Google" id="ProtNLM"/>
    </source>
</evidence>
<evidence type="ECO:0000256" key="1">
    <source>
        <dbReference type="ARBA" id="ARBA00022614"/>
    </source>
</evidence>
<dbReference type="SUPFAM" id="SSF52058">
    <property type="entry name" value="L domain-like"/>
    <property type="match status" value="1"/>
</dbReference>
<sequence>MNTIMKQLDGTILDVKKHMERNNISNLEIPSRIPGWLEEVEKTKEKAQNISSTRNGCFNLKMRQQVGRNAFKITEEMESFIDENNKITWSDAQRCLGKVNSKIASSFAPLDGDAQNHFKSRERTFKDVLGFLQQDHQEPSDSPMWNGRCGENHYVQVEKTAKDKKMFDYVVKVVIGQQINMFSIQQAVAEYMGQSLTETSQTARIDRLRITFGNLPEVEANSDSTLVRVDVMVELEAHNFFWQITGVSKQHDMELNQIGSEIVRRCVFLPLAIKLIAKTLQFHEVFAWRDTFQRLKKKNLDENVQEVIKISYNYIKTEEEKVIFLLCGLFPDNFNIPIQELTRYAWGLRVLSEVSTLGEARDKTKTCVQNLKNANLLMDRDYIGCVKMHDLVLAFVLSRVSKGDHEPWNVGDSKCPNLSLLRLMDEDKSLKFSQGFDGRMENLEVVAYEKIQYLLLLRSLGCSTKLRTLILHQCLLMFDCSAIGELLNLEVLSFAHCGIAKLPSTIGKIEVKECDNLVNLFPTNPMSLLGRLEELHVSE</sequence>
<reference evidence="3 4" key="1">
    <citation type="journal article" date="2017" name="Nat. Commun.">
        <title>Genome assembly with in vitro proximity ligation data and whole-genome triplication in lettuce.</title>
        <authorList>
            <person name="Reyes-Chin-Wo S."/>
            <person name="Wang Z."/>
            <person name="Yang X."/>
            <person name="Kozik A."/>
            <person name="Arikit S."/>
            <person name="Song C."/>
            <person name="Xia L."/>
            <person name="Froenicke L."/>
            <person name="Lavelle D.O."/>
            <person name="Truco M.J."/>
            <person name="Xia R."/>
            <person name="Zhu S."/>
            <person name="Xu C."/>
            <person name="Xu H."/>
            <person name="Xu X."/>
            <person name="Cox K."/>
            <person name="Korf I."/>
            <person name="Meyers B.C."/>
            <person name="Michelmore R.W."/>
        </authorList>
    </citation>
    <scope>NUCLEOTIDE SEQUENCE [LARGE SCALE GENOMIC DNA]</scope>
    <source>
        <strain evidence="4">cv. Salinas</strain>
        <tissue evidence="3">Seedlings</tissue>
    </source>
</reference>
<dbReference type="PANTHER" id="PTHR33463:SF222">
    <property type="entry name" value="NB-ARC-RELATED"/>
    <property type="match status" value="1"/>
</dbReference>
<dbReference type="GO" id="GO:0005524">
    <property type="term" value="F:ATP binding"/>
    <property type="evidence" value="ECO:0007669"/>
    <property type="project" value="UniProtKB-KW"/>
</dbReference>
<dbReference type="Gene3D" id="1.10.8.430">
    <property type="entry name" value="Helical domain of apoptotic protease-activating factors"/>
    <property type="match status" value="1"/>
</dbReference>
<keyword evidence="2" id="KW-0611">Plant defense</keyword>
<dbReference type="GO" id="GO:0006952">
    <property type="term" value="P:defense response"/>
    <property type="evidence" value="ECO:0007669"/>
    <property type="project" value="UniProtKB-KW"/>
</dbReference>
<protein>
    <recommendedName>
        <fullName evidence="5">NB-ARC domain-containing protein</fullName>
    </recommendedName>
</protein>
<dbReference type="InterPro" id="IPR027417">
    <property type="entry name" value="P-loop_NTPase"/>
</dbReference>
<gene>
    <name evidence="3" type="ORF">LSAT_V11C200058670</name>
</gene>
<keyword evidence="4" id="KW-1185">Reference proteome</keyword>
<dbReference type="InterPro" id="IPR042197">
    <property type="entry name" value="Apaf_helical"/>
</dbReference>
<dbReference type="InterPro" id="IPR050905">
    <property type="entry name" value="Plant_NBS-LRR"/>
</dbReference>
<dbReference type="SUPFAM" id="SSF52540">
    <property type="entry name" value="P-loop containing nucleoside triphosphate hydrolases"/>
    <property type="match status" value="1"/>
</dbReference>
<dbReference type="PANTHER" id="PTHR33463">
    <property type="entry name" value="NB-ARC DOMAIN-CONTAINING PROTEIN-RELATED"/>
    <property type="match status" value="1"/>
</dbReference>
<evidence type="ECO:0000313" key="4">
    <source>
        <dbReference type="Proteomes" id="UP000235145"/>
    </source>
</evidence>
<comment type="caution">
    <text evidence="3">The sequence shown here is derived from an EMBL/GenBank/DDBJ whole genome shotgun (WGS) entry which is preliminary data.</text>
</comment>
<evidence type="ECO:0000313" key="3">
    <source>
        <dbReference type="EMBL" id="KAJ0223782.1"/>
    </source>
</evidence>
<dbReference type="InterPro" id="IPR032675">
    <property type="entry name" value="LRR_dom_sf"/>
</dbReference>
<proteinExistence type="predicted"/>
<organism evidence="3 4">
    <name type="scientific">Lactuca sativa</name>
    <name type="common">Garden lettuce</name>
    <dbReference type="NCBI Taxonomy" id="4236"/>
    <lineage>
        <taxon>Eukaryota</taxon>
        <taxon>Viridiplantae</taxon>
        <taxon>Streptophyta</taxon>
        <taxon>Embryophyta</taxon>
        <taxon>Tracheophyta</taxon>
        <taxon>Spermatophyta</taxon>
        <taxon>Magnoliopsida</taxon>
        <taxon>eudicotyledons</taxon>
        <taxon>Gunneridae</taxon>
        <taxon>Pentapetalae</taxon>
        <taxon>asterids</taxon>
        <taxon>campanulids</taxon>
        <taxon>Asterales</taxon>
        <taxon>Asteraceae</taxon>
        <taxon>Cichorioideae</taxon>
        <taxon>Cichorieae</taxon>
        <taxon>Lactucinae</taxon>
        <taxon>Lactuca</taxon>
    </lineage>
</organism>